<feature type="region of interest" description="Disordered" evidence="1">
    <location>
        <begin position="1"/>
        <end position="24"/>
    </location>
</feature>
<evidence type="ECO:0000259" key="3">
    <source>
        <dbReference type="Pfam" id="PF13464"/>
    </source>
</evidence>
<protein>
    <submittedName>
        <fullName evidence="4">Helix-turn-helix domain-containing protein</fullName>
    </submittedName>
</protein>
<evidence type="ECO:0000256" key="2">
    <source>
        <dbReference type="SAM" id="Phobius"/>
    </source>
</evidence>
<accession>A0A502DQ36</accession>
<feature type="transmembrane region" description="Helical" evidence="2">
    <location>
        <begin position="128"/>
        <end position="150"/>
    </location>
</feature>
<evidence type="ECO:0000256" key="1">
    <source>
        <dbReference type="SAM" id="MobiDB-lite"/>
    </source>
</evidence>
<organism evidence="4 5">
    <name type="scientific">Variovorax guangxiensis</name>
    <dbReference type="NCBI Taxonomy" id="1775474"/>
    <lineage>
        <taxon>Bacteria</taxon>
        <taxon>Pseudomonadati</taxon>
        <taxon>Pseudomonadota</taxon>
        <taxon>Betaproteobacteria</taxon>
        <taxon>Burkholderiales</taxon>
        <taxon>Comamonadaceae</taxon>
        <taxon>Variovorax</taxon>
    </lineage>
</organism>
<dbReference type="CDD" id="cd00093">
    <property type="entry name" value="HTH_XRE"/>
    <property type="match status" value="1"/>
</dbReference>
<dbReference type="InterPro" id="IPR050400">
    <property type="entry name" value="Bact_Cytoskel_RodZ"/>
</dbReference>
<evidence type="ECO:0000313" key="4">
    <source>
        <dbReference type="EMBL" id="TPG27535.1"/>
    </source>
</evidence>
<dbReference type="Pfam" id="PF13413">
    <property type="entry name" value="HTH_25"/>
    <property type="match status" value="1"/>
</dbReference>
<dbReference type="AlphaFoldDB" id="A0A502DQ36"/>
<dbReference type="EMBL" id="RCZI01000003">
    <property type="protein sequence ID" value="TPG27535.1"/>
    <property type="molecule type" value="Genomic_DNA"/>
</dbReference>
<keyword evidence="2" id="KW-0812">Transmembrane</keyword>
<dbReference type="InterPro" id="IPR001387">
    <property type="entry name" value="Cro/C1-type_HTH"/>
</dbReference>
<dbReference type="Pfam" id="PF13464">
    <property type="entry name" value="RodZ_C"/>
    <property type="match status" value="1"/>
</dbReference>
<proteinExistence type="predicted"/>
<dbReference type="InterPro" id="IPR010982">
    <property type="entry name" value="Lambda_DNA-bd_dom_sf"/>
</dbReference>
<keyword evidence="2" id="KW-0472">Membrane</keyword>
<feature type="domain" description="Cytoskeleton protein RodZ-like C-terminal" evidence="3">
    <location>
        <begin position="224"/>
        <end position="295"/>
    </location>
</feature>
<sequence length="298" mass="30386">MIERASEFGSSQANPLIPSDSTDKTAGDLLREAREAHGLHIDMVAAALKVPTRKLQALEDDDIEALPDPVFARALAASVCRALRVDPAPVLAKLPGALRPGLADADRSISSSFRSNAPRSRVGNGTGLPSRAVLVAVGLLLAGAAALFWLPTGAFERLGNWAAALTNREAASAEEAPPAAAGVVIEPSATVAPPAEPAPSPTAPTAAPDAAAAINASSAETLTFVVRADSWITVNDAAGKPLLRRTVRAGETAAVSGALPLSVVVGRSAGVDVQVRGKAFDLTPLARTGGVARFEVKP</sequence>
<evidence type="ECO:0000313" key="5">
    <source>
        <dbReference type="Proteomes" id="UP000319212"/>
    </source>
</evidence>
<dbReference type="GO" id="GO:0003677">
    <property type="term" value="F:DNA binding"/>
    <property type="evidence" value="ECO:0007669"/>
    <property type="project" value="InterPro"/>
</dbReference>
<gene>
    <name evidence="4" type="ORF">EAH82_12210</name>
</gene>
<dbReference type="Proteomes" id="UP000319212">
    <property type="component" value="Unassembled WGS sequence"/>
</dbReference>
<dbReference type="PANTHER" id="PTHR34475:SF1">
    <property type="entry name" value="CYTOSKELETON PROTEIN RODZ"/>
    <property type="match status" value="1"/>
</dbReference>
<name>A0A502DQ36_9BURK</name>
<dbReference type="RefSeq" id="WP_140842208.1">
    <property type="nucleotide sequence ID" value="NZ_RCZI01000003.1"/>
</dbReference>
<dbReference type="InterPro" id="IPR025194">
    <property type="entry name" value="RodZ-like_C"/>
</dbReference>
<dbReference type="PANTHER" id="PTHR34475">
    <property type="match status" value="1"/>
</dbReference>
<comment type="caution">
    <text evidence="4">The sequence shown here is derived from an EMBL/GenBank/DDBJ whole genome shotgun (WGS) entry which is preliminary data.</text>
</comment>
<dbReference type="OrthoDB" id="5293433at2"/>
<reference evidence="4 5" key="1">
    <citation type="journal article" date="2019" name="Environ. Microbiol.">
        <title>Species interactions and distinct microbial communities in high Arctic permafrost affected cryosols are associated with the CH4 and CO2 gas fluxes.</title>
        <authorList>
            <person name="Altshuler I."/>
            <person name="Hamel J."/>
            <person name="Turney S."/>
            <person name="Magnuson E."/>
            <person name="Levesque R."/>
            <person name="Greer C."/>
            <person name="Whyte L.G."/>
        </authorList>
    </citation>
    <scope>NUCLEOTIDE SEQUENCE [LARGE SCALE GENOMIC DNA]</scope>
    <source>
        <strain evidence="4 5">S06.C</strain>
    </source>
</reference>
<dbReference type="Gene3D" id="1.10.260.40">
    <property type="entry name" value="lambda repressor-like DNA-binding domains"/>
    <property type="match status" value="1"/>
</dbReference>
<feature type="region of interest" description="Disordered" evidence="1">
    <location>
        <begin position="190"/>
        <end position="209"/>
    </location>
</feature>
<keyword evidence="2" id="KW-1133">Transmembrane helix</keyword>